<name>A0ABV2RYD2_BRAJP</name>
<dbReference type="RefSeq" id="WP_354270265.1">
    <property type="nucleotide sequence ID" value="NZ_JBEPTQ010000002.1"/>
</dbReference>
<gene>
    <name evidence="2" type="ORF">ABIF63_006055</name>
</gene>
<evidence type="ECO:0000313" key="2">
    <source>
        <dbReference type="EMBL" id="MET4721949.1"/>
    </source>
</evidence>
<keyword evidence="3" id="KW-1185">Reference proteome</keyword>
<dbReference type="EMBL" id="JBEPTQ010000002">
    <property type="protein sequence ID" value="MET4721949.1"/>
    <property type="molecule type" value="Genomic_DNA"/>
</dbReference>
<organism evidence="2 3">
    <name type="scientific">Bradyrhizobium japonicum</name>
    <dbReference type="NCBI Taxonomy" id="375"/>
    <lineage>
        <taxon>Bacteria</taxon>
        <taxon>Pseudomonadati</taxon>
        <taxon>Pseudomonadota</taxon>
        <taxon>Alphaproteobacteria</taxon>
        <taxon>Hyphomicrobiales</taxon>
        <taxon>Nitrobacteraceae</taxon>
        <taxon>Bradyrhizobium</taxon>
    </lineage>
</organism>
<reference evidence="2 3" key="1">
    <citation type="submission" date="2024-06" db="EMBL/GenBank/DDBJ databases">
        <title>Genomic Encyclopedia of Type Strains, Phase V (KMG-V): Genome sequencing to study the core and pangenomes of soil and plant-associated prokaryotes.</title>
        <authorList>
            <person name="Whitman W."/>
        </authorList>
    </citation>
    <scope>NUCLEOTIDE SEQUENCE [LARGE SCALE GENOMIC DNA]</scope>
    <source>
        <strain evidence="2 3">USDA 160</strain>
    </source>
</reference>
<feature type="compositionally biased region" description="Low complexity" evidence="1">
    <location>
        <begin position="9"/>
        <end position="23"/>
    </location>
</feature>
<dbReference type="Proteomes" id="UP001549291">
    <property type="component" value="Unassembled WGS sequence"/>
</dbReference>
<evidence type="ECO:0000256" key="1">
    <source>
        <dbReference type="SAM" id="MobiDB-lite"/>
    </source>
</evidence>
<comment type="caution">
    <text evidence="2">The sequence shown here is derived from an EMBL/GenBank/DDBJ whole genome shotgun (WGS) entry which is preliminary data.</text>
</comment>
<sequence length="107" mass="11283">MTINQPKQSLSLTASASSPPLTSRKSEGFQPQAVPCSRMVNAAAARIYAAWQPHVGHDDALREARAFAGRFHFLIDGPVAPLPSEDELDVTLAAVAAAMTILDAAAQ</sequence>
<protein>
    <submittedName>
        <fullName evidence="2">Uncharacterized protein</fullName>
    </submittedName>
</protein>
<proteinExistence type="predicted"/>
<accession>A0ABV2RYD2</accession>
<feature type="region of interest" description="Disordered" evidence="1">
    <location>
        <begin position="1"/>
        <end position="30"/>
    </location>
</feature>
<evidence type="ECO:0000313" key="3">
    <source>
        <dbReference type="Proteomes" id="UP001549291"/>
    </source>
</evidence>